<evidence type="ECO:0000313" key="6">
    <source>
        <dbReference type="Proteomes" id="UP000010556"/>
    </source>
</evidence>
<dbReference type="InterPro" id="IPR019381">
    <property type="entry name" value="PACS1/2_C"/>
</dbReference>
<keyword evidence="6" id="KW-1185">Reference proteome</keyword>
<feature type="compositionally biased region" description="Polar residues" evidence="3">
    <location>
        <begin position="166"/>
        <end position="195"/>
    </location>
</feature>
<dbReference type="InterPro" id="IPR057541">
    <property type="entry name" value="PACS1/2_N"/>
</dbReference>
<sequence length="340" mass="37993">MRQCHTEKSSQRLGLDRSTEWCSLTLKKLVVSKKLIKDLNSVVISVNIQDSKGILRSQEIVLPRSRPVQTNLVLTFSLQNNHFLKREGNKLQIMLEQRKRYKNRTVLGYKTLATGAISMDDIMQQNPKCGQMMSLCSRVKESSTKVAEIWISSLCSQPINEEDSAMHNQPQGQVHSTPTSKVDKIQTSSLSTPSINHEDSARQANLKAECSENHSKGKSENFLSKLGASCNAGHRQDQEEDDFDEGNLIVRRSSMTRQQNYHQKVLLWLHTVKVSEEILDIGQEGLCGAFQGVEEDLDLLYDMLENASDSVQISRTMTASSAPQHLSSGNTSKACLAAQT</sequence>
<dbReference type="GO" id="GO:0072659">
    <property type="term" value="P:protein localization to plasma membrane"/>
    <property type="evidence" value="ECO:0007669"/>
    <property type="project" value="TreeGrafter"/>
</dbReference>
<comment type="similarity">
    <text evidence="1">Belongs to the PACS family.</text>
</comment>
<dbReference type="Proteomes" id="UP000010556">
    <property type="component" value="Unassembled WGS sequence"/>
</dbReference>
<name>L5LYB7_MYODS</name>
<dbReference type="PANTHER" id="PTHR13280">
    <property type="entry name" value="PHOSPHOFURIN ACIDIC CLUSTER SORTING PROTEIN"/>
    <property type="match status" value="1"/>
</dbReference>
<protein>
    <submittedName>
        <fullName evidence="5">Phosphofurin acidic cluster sorting protein 2</fullName>
    </submittedName>
</protein>
<dbReference type="GO" id="GO:0044325">
    <property type="term" value="F:transmembrane transporter binding"/>
    <property type="evidence" value="ECO:0007669"/>
    <property type="project" value="TreeGrafter"/>
</dbReference>
<gene>
    <name evidence="5" type="ORF">MDA_GLEAN10011946</name>
</gene>
<dbReference type="Pfam" id="PF25332">
    <property type="entry name" value="C2_PACS_N"/>
    <property type="match status" value="1"/>
</dbReference>
<evidence type="ECO:0000256" key="1">
    <source>
        <dbReference type="ARBA" id="ARBA00008590"/>
    </source>
</evidence>
<organism evidence="5 6">
    <name type="scientific">Myotis davidii</name>
    <name type="common">David's myotis</name>
    <dbReference type="NCBI Taxonomy" id="225400"/>
    <lineage>
        <taxon>Eukaryota</taxon>
        <taxon>Metazoa</taxon>
        <taxon>Chordata</taxon>
        <taxon>Craniata</taxon>
        <taxon>Vertebrata</taxon>
        <taxon>Euteleostomi</taxon>
        <taxon>Mammalia</taxon>
        <taxon>Eutheria</taxon>
        <taxon>Laurasiatheria</taxon>
        <taxon>Chiroptera</taxon>
        <taxon>Yangochiroptera</taxon>
        <taxon>Vespertilionidae</taxon>
        <taxon>Myotis</taxon>
    </lineage>
</organism>
<feature type="compositionally biased region" description="Basic and acidic residues" evidence="3">
    <location>
        <begin position="209"/>
        <end position="218"/>
    </location>
</feature>
<reference evidence="6" key="1">
    <citation type="journal article" date="2013" name="Science">
        <title>Comparative analysis of bat genomes provides insight into the evolution of flight and immunity.</title>
        <authorList>
            <person name="Zhang G."/>
            <person name="Cowled C."/>
            <person name="Shi Z."/>
            <person name="Huang Z."/>
            <person name="Bishop-Lilly K.A."/>
            <person name="Fang X."/>
            <person name="Wynne J.W."/>
            <person name="Xiong Z."/>
            <person name="Baker M.L."/>
            <person name="Zhao W."/>
            <person name="Tachedjian M."/>
            <person name="Zhu Y."/>
            <person name="Zhou P."/>
            <person name="Jiang X."/>
            <person name="Ng J."/>
            <person name="Yang L."/>
            <person name="Wu L."/>
            <person name="Xiao J."/>
            <person name="Feng Y."/>
            <person name="Chen Y."/>
            <person name="Sun X."/>
            <person name="Zhang Y."/>
            <person name="Marsh G.A."/>
            <person name="Crameri G."/>
            <person name="Broder C.C."/>
            <person name="Frey K.G."/>
            <person name="Wang L.F."/>
            <person name="Wang J."/>
        </authorList>
    </citation>
    <scope>NUCLEOTIDE SEQUENCE [LARGE SCALE GENOMIC DNA]</scope>
</reference>
<evidence type="ECO:0000256" key="3">
    <source>
        <dbReference type="SAM" id="MobiDB-lite"/>
    </source>
</evidence>
<dbReference type="AlphaFoldDB" id="L5LYB7"/>
<evidence type="ECO:0000256" key="2">
    <source>
        <dbReference type="ARBA" id="ARBA00022553"/>
    </source>
</evidence>
<accession>L5LYB7</accession>
<feature type="region of interest" description="Disordered" evidence="3">
    <location>
        <begin position="163"/>
        <end position="218"/>
    </location>
</feature>
<keyword evidence="2" id="KW-0597">Phosphoprotein</keyword>
<proteinExistence type="inferred from homology"/>
<evidence type="ECO:0000313" key="5">
    <source>
        <dbReference type="EMBL" id="ELK31000.1"/>
    </source>
</evidence>
<dbReference type="EMBL" id="KB106575">
    <property type="protein sequence ID" value="ELK31000.1"/>
    <property type="molecule type" value="Genomic_DNA"/>
</dbReference>
<feature type="domain" description="Phosphofurin acidic cluster sorting protein 1/2 N-terminal C2" evidence="4">
    <location>
        <begin position="21"/>
        <end position="160"/>
    </location>
</feature>
<dbReference type="PANTHER" id="PTHR13280:SF15">
    <property type="entry name" value="PHOSPHOFURIN ACIDIC CLUSTER SORTING PROTEIN 2"/>
    <property type="match status" value="1"/>
</dbReference>
<evidence type="ECO:0000259" key="4">
    <source>
        <dbReference type="Pfam" id="PF25332"/>
    </source>
</evidence>